<evidence type="ECO:0000313" key="3">
    <source>
        <dbReference type="Proteomes" id="UP000612808"/>
    </source>
</evidence>
<feature type="compositionally biased region" description="Polar residues" evidence="1">
    <location>
        <begin position="236"/>
        <end position="246"/>
    </location>
</feature>
<dbReference type="Gene3D" id="2.40.10.120">
    <property type="match status" value="1"/>
</dbReference>
<feature type="compositionally biased region" description="Low complexity" evidence="1">
    <location>
        <begin position="247"/>
        <end position="257"/>
    </location>
</feature>
<dbReference type="PANTHER" id="PTHR22939">
    <property type="entry name" value="SERINE PROTEASE FAMILY S1C HTRA-RELATED"/>
    <property type="match status" value="1"/>
</dbReference>
<dbReference type="PANTHER" id="PTHR22939:SF129">
    <property type="entry name" value="SERINE PROTEASE HTRA2, MITOCHONDRIAL"/>
    <property type="match status" value="1"/>
</dbReference>
<reference evidence="2" key="1">
    <citation type="submission" date="2021-01" db="EMBL/GenBank/DDBJ databases">
        <title>Whole genome shotgun sequence of Actinocatenispora rupis NBRC 107355.</title>
        <authorList>
            <person name="Komaki H."/>
            <person name="Tamura T."/>
        </authorList>
    </citation>
    <scope>NUCLEOTIDE SEQUENCE</scope>
    <source>
        <strain evidence="2">NBRC 107355</strain>
    </source>
</reference>
<accession>A0A8J3NBA9</accession>
<feature type="compositionally biased region" description="Pro residues" evidence="1">
    <location>
        <begin position="64"/>
        <end position="80"/>
    </location>
</feature>
<evidence type="ECO:0008006" key="4">
    <source>
        <dbReference type="Google" id="ProtNLM"/>
    </source>
</evidence>
<dbReference type="AlphaFoldDB" id="A0A8J3NBA9"/>
<feature type="compositionally biased region" description="Pro residues" evidence="1">
    <location>
        <begin position="1"/>
        <end position="27"/>
    </location>
</feature>
<sequence>MTDPYPPGGRPDPQPGTPAAPAPPGDPAPADQQYGTDRTQRVSPPSSGDAGAPGAPQEPDAGSVPPPPLPGDIPPQPPAYGQPGASGPAGPAPSGPTSGPGPLGPTSGPAAPTSAPGGPGYGPAAPTSGPAAPASGPAGPGYGQGGPTPGVPGQSPASGPGADQTAGWPSMASTAAPTPVGAQPGAMPGPGGGEYAGQAGMPGQTGAYPMGQAGAPQTAWTGENGPGQPPAGPQTWAGTPNPWSATPGQQPGGWAPAPRPGRIARVALVLACVLLAVAVAQTVLLVQTHSALNDQKQAQSAAQSSNDKRLKALEGTVKALEESSLDAASVAKKVLPSVFQVVAGDYTGSSFVIGPAPGGGSYLLTNDHVVQPLIDSGSKSVKLQRGSSTFPATVTQYDKDLDIAVLQTDEKFDKLNRVSKPVQPGEPVVVVGSPLGLNDSVTTGVVSSAQRDVPGSGEKFIQFDAAINPGNSGGPVMNAKGEVVGIATEKARDAEGIGLAIPISVPCDKFSVCGS</sequence>
<dbReference type="EMBL" id="BOMB01000021">
    <property type="protein sequence ID" value="GID12876.1"/>
    <property type="molecule type" value="Genomic_DNA"/>
</dbReference>
<feature type="compositionally biased region" description="Gly residues" evidence="1">
    <location>
        <begin position="138"/>
        <end position="148"/>
    </location>
</feature>
<dbReference type="PRINTS" id="PR00834">
    <property type="entry name" value="PROTEASES2C"/>
</dbReference>
<protein>
    <recommendedName>
        <fullName evidence="4">Trypsin-like peptidase domain-containing protein</fullName>
    </recommendedName>
</protein>
<dbReference type="InterPro" id="IPR001940">
    <property type="entry name" value="Peptidase_S1C"/>
</dbReference>
<feature type="compositionally biased region" description="Polar residues" evidence="1">
    <location>
        <begin position="34"/>
        <end position="46"/>
    </location>
</feature>
<evidence type="ECO:0000256" key="1">
    <source>
        <dbReference type="SAM" id="MobiDB-lite"/>
    </source>
</evidence>
<proteinExistence type="predicted"/>
<evidence type="ECO:0000313" key="2">
    <source>
        <dbReference type="EMBL" id="GID12876.1"/>
    </source>
</evidence>
<organism evidence="2 3">
    <name type="scientific">Actinocatenispora rupis</name>
    <dbReference type="NCBI Taxonomy" id="519421"/>
    <lineage>
        <taxon>Bacteria</taxon>
        <taxon>Bacillati</taxon>
        <taxon>Actinomycetota</taxon>
        <taxon>Actinomycetes</taxon>
        <taxon>Micromonosporales</taxon>
        <taxon>Micromonosporaceae</taxon>
        <taxon>Actinocatenispora</taxon>
    </lineage>
</organism>
<feature type="region of interest" description="Disordered" evidence="1">
    <location>
        <begin position="1"/>
        <end position="257"/>
    </location>
</feature>
<dbReference type="Proteomes" id="UP000612808">
    <property type="component" value="Unassembled WGS sequence"/>
</dbReference>
<comment type="caution">
    <text evidence="2">The sequence shown here is derived from an EMBL/GenBank/DDBJ whole genome shotgun (WGS) entry which is preliminary data.</text>
</comment>
<dbReference type="GO" id="GO:0004252">
    <property type="term" value="F:serine-type endopeptidase activity"/>
    <property type="evidence" value="ECO:0007669"/>
    <property type="project" value="InterPro"/>
</dbReference>
<dbReference type="Pfam" id="PF13365">
    <property type="entry name" value="Trypsin_2"/>
    <property type="match status" value="1"/>
</dbReference>
<name>A0A8J3NBA9_9ACTN</name>
<gene>
    <name evidence="2" type="ORF">Aru02nite_37650</name>
</gene>
<feature type="compositionally biased region" description="Low complexity" evidence="1">
    <location>
        <begin position="104"/>
        <end position="137"/>
    </location>
</feature>
<dbReference type="InterPro" id="IPR009003">
    <property type="entry name" value="Peptidase_S1_PA"/>
</dbReference>
<keyword evidence="3" id="KW-1185">Reference proteome</keyword>
<dbReference type="GO" id="GO:0006508">
    <property type="term" value="P:proteolysis"/>
    <property type="evidence" value="ECO:0007669"/>
    <property type="project" value="InterPro"/>
</dbReference>
<dbReference type="SUPFAM" id="SSF50494">
    <property type="entry name" value="Trypsin-like serine proteases"/>
    <property type="match status" value="1"/>
</dbReference>